<evidence type="ECO:0000313" key="2">
    <source>
        <dbReference type="EMBL" id="CAJ1398595.1"/>
    </source>
</evidence>
<dbReference type="Proteomes" id="UP001178507">
    <property type="component" value="Unassembled WGS sequence"/>
</dbReference>
<reference evidence="2" key="1">
    <citation type="submission" date="2023-08" db="EMBL/GenBank/DDBJ databases">
        <authorList>
            <person name="Chen Y."/>
            <person name="Shah S."/>
            <person name="Dougan E. K."/>
            <person name="Thang M."/>
            <person name="Chan C."/>
        </authorList>
    </citation>
    <scope>NUCLEOTIDE SEQUENCE</scope>
</reference>
<proteinExistence type="predicted"/>
<feature type="region of interest" description="Disordered" evidence="1">
    <location>
        <begin position="264"/>
        <end position="430"/>
    </location>
</feature>
<organism evidence="2 3">
    <name type="scientific">Effrenium voratum</name>
    <dbReference type="NCBI Taxonomy" id="2562239"/>
    <lineage>
        <taxon>Eukaryota</taxon>
        <taxon>Sar</taxon>
        <taxon>Alveolata</taxon>
        <taxon>Dinophyceae</taxon>
        <taxon>Suessiales</taxon>
        <taxon>Symbiodiniaceae</taxon>
        <taxon>Effrenium</taxon>
    </lineage>
</organism>
<feature type="compositionally biased region" description="Acidic residues" evidence="1">
    <location>
        <begin position="209"/>
        <end position="227"/>
    </location>
</feature>
<name>A0AA36J4V6_9DINO</name>
<protein>
    <submittedName>
        <fullName evidence="2">Uncharacterized protein</fullName>
    </submittedName>
</protein>
<gene>
    <name evidence="2" type="ORF">EVOR1521_LOCUS22350</name>
</gene>
<feature type="region of interest" description="Disordered" evidence="1">
    <location>
        <begin position="138"/>
        <end position="161"/>
    </location>
</feature>
<comment type="caution">
    <text evidence="2">The sequence shown here is derived from an EMBL/GenBank/DDBJ whole genome shotgun (WGS) entry which is preliminary data.</text>
</comment>
<evidence type="ECO:0000313" key="3">
    <source>
        <dbReference type="Proteomes" id="UP001178507"/>
    </source>
</evidence>
<feature type="region of interest" description="Disordered" evidence="1">
    <location>
        <begin position="192"/>
        <end position="252"/>
    </location>
</feature>
<evidence type="ECO:0000256" key="1">
    <source>
        <dbReference type="SAM" id="MobiDB-lite"/>
    </source>
</evidence>
<keyword evidence="3" id="KW-1185">Reference proteome</keyword>
<feature type="compositionally biased region" description="Basic and acidic residues" evidence="1">
    <location>
        <begin position="329"/>
        <end position="357"/>
    </location>
</feature>
<feature type="compositionally biased region" description="Polar residues" evidence="1">
    <location>
        <begin position="537"/>
        <end position="559"/>
    </location>
</feature>
<feature type="region of interest" description="Disordered" evidence="1">
    <location>
        <begin position="501"/>
        <end position="612"/>
    </location>
</feature>
<sequence>MIVQPGRGASSCKAIYAGEPRASSAPRMVPQMCMQARYSPQMVLPHSPVPRVQVVVQRQCSSPLLSKPIFVVSPVSPGQAARRQGGQSVSRSRFRAGVKCVCEPLPTWAAPATPPRREVPTAVAVGAGAAGAGAGMCCDGDTSAPSEDWHKSVSSDDTLDTQRARLEATRKELMEKMSQLRKLEASLSLAVGDAEDLEKDEKHEKDEKDEKEENEEKDEKDEKDEKEDAVPLAPRGPRDLGARRSKAVATDTDDLVALCKAERPGAVGAVGATGATGATGASQPEGEGGRRSVPRVTPSSPGPGPAGPSGPSGSRVRRRTNSPGAQRPETGKESEKESKAKEAKNEKELLHEKERPKRQSSLIRSASARSRISLFAPISARLGSRTSSRATIGAADTSGTSGSSGPSGSSGTSVLARSSSARELSRPGTGILEAADVARLVASPEIGTLDDFLPNPVPQPEVLSARAPRATPVAFLAEASALLQPPCPSCRKKYMAGATFCHNCGQKRRTPAAQASRRGSGTSPQTTPADPVPEASRTGSRMLFSQQLTCHEQPRQTPSPLRLRSTPARAKVPKGVGKPISPQPTASEAPEGPKKPTFKPRARPPDLLARGG</sequence>
<feature type="compositionally biased region" description="Low complexity" evidence="1">
    <location>
        <begin position="265"/>
        <end position="281"/>
    </location>
</feature>
<feature type="compositionally biased region" description="Polar residues" evidence="1">
    <location>
        <begin position="517"/>
        <end position="528"/>
    </location>
</feature>
<feature type="compositionally biased region" description="Basic and acidic residues" evidence="1">
    <location>
        <begin position="199"/>
        <end position="208"/>
    </location>
</feature>
<feature type="compositionally biased region" description="Basic and acidic residues" evidence="1">
    <location>
        <begin position="147"/>
        <end position="161"/>
    </location>
</feature>
<dbReference type="EMBL" id="CAUJNA010003305">
    <property type="protein sequence ID" value="CAJ1398595.1"/>
    <property type="molecule type" value="Genomic_DNA"/>
</dbReference>
<accession>A0AA36J4V6</accession>
<feature type="compositionally biased region" description="Low complexity" evidence="1">
    <location>
        <begin position="360"/>
        <end position="374"/>
    </location>
</feature>
<dbReference type="AlphaFoldDB" id="A0AA36J4V6"/>
<feature type="compositionally biased region" description="Low complexity" evidence="1">
    <location>
        <begin position="397"/>
        <end position="422"/>
    </location>
</feature>